<keyword evidence="3 6" id="KW-0812">Transmembrane</keyword>
<reference evidence="7 8" key="1">
    <citation type="submission" date="2021-01" db="EMBL/GenBank/DDBJ databases">
        <title>Chryseolinea sp. Jin1 Genome sequencing and assembly.</title>
        <authorList>
            <person name="Kim I."/>
        </authorList>
    </citation>
    <scope>NUCLEOTIDE SEQUENCE [LARGE SCALE GENOMIC DNA]</scope>
    <source>
        <strain evidence="7 8">Jin1</strain>
    </source>
</reference>
<protein>
    <submittedName>
        <fullName evidence="7">YihY/virulence factor BrkB family protein</fullName>
    </submittedName>
</protein>
<keyword evidence="4 6" id="KW-1133">Transmembrane helix</keyword>
<feature type="transmembrane region" description="Helical" evidence="6">
    <location>
        <begin position="123"/>
        <end position="142"/>
    </location>
</feature>
<evidence type="ECO:0000256" key="2">
    <source>
        <dbReference type="ARBA" id="ARBA00022475"/>
    </source>
</evidence>
<comment type="caution">
    <text evidence="7">The sequence shown here is derived from an EMBL/GenBank/DDBJ whole genome shotgun (WGS) entry which is preliminary data.</text>
</comment>
<feature type="transmembrane region" description="Helical" evidence="6">
    <location>
        <begin position="58"/>
        <end position="80"/>
    </location>
</feature>
<evidence type="ECO:0000256" key="3">
    <source>
        <dbReference type="ARBA" id="ARBA00022692"/>
    </source>
</evidence>
<keyword evidence="8" id="KW-1185">Reference proteome</keyword>
<feature type="transmembrane region" description="Helical" evidence="6">
    <location>
        <begin position="163"/>
        <end position="190"/>
    </location>
</feature>
<dbReference type="PANTHER" id="PTHR30213:SF0">
    <property type="entry name" value="UPF0761 MEMBRANE PROTEIN YIHY"/>
    <property type="match status" value="1"/>
</dbReference>
<evidence type="ECO:0000256" key="4">
    <source>
        <dbReference type="ARBA" id="ARBA00022989"/>
    </source>
</evidence>
<organism evidence="7 8">
    <name type="scientific">Chryseolinea lacunae</name>
    <dbReference type="NCBI Taxonomy" id="2801331"/>
    <lineage>
        <taxon>Bacteria</taxon>
        <taxon>Pseudomonadati</taxon>
        <taxon>Bacteroidota</taxon>
        <taxon>Cytophagia</taxon>
        <taxon>Cytophagales</taxon>
        <taxon>Fulvivirgaceae</taxon>
        <taxon>Chryseolinea</taxon>
    </lineage>
</organism>
<dbReference type="Proteomes" id="UP000613030">
    <property type="component" value="Unassembled WGS sequence"/>
</dbReference>
<dbReference type="RefSeq" id="WP_202008994.1">
    <property type="nucleotide sequence ID" value="NZ_JAERRB010000003.1"/>
</dbReference>
<keyword evidence="5 6" id="KW-0472">Membrane</keyword>
<proteinExistence type="predicted"/>
<dbReference type="PIRSF" id="PIRSF035875">
    <property type="entry name" value="RNase_BN"/>
    <property type="match status" value="1"/>
</dbReference>
<keyword evidence="2" id="KW-1003">Cell membrane</keyword>
<dbReference type="EMBL" id="JAERRB010000003">
    <property type="protein sequence ID" value="MBL0741623.1"/>
    <property type="molecule type" value="Genomic_DNA"/>
</dbReference>
<feature type="transmembrane region" description="Helical" evidence="6">
    <location>
        <begin position="210"/>
        <end position="234"/>
    </location>
</feature>
<evidence type="ECO:0000313" key="8">
    <source>
        <dbReference type="Proteomes" id="UP000613030"/>
    </source>
</evidence>
<dbReference type="NCBIfam" id="TIGR00765">
    <property type="entry name" value="yihY_not_rbn"/>
    <property type="match status" value="1"/>
</dbReference>
<dbReference type="Pfam" id="PF03631">
    <property type="entry name" value="Virul_fac_BrkB"/>
    <property type="match status" value="1"/>
</dbReference>
<evidence type="ECO:0000313" key="7">
    <source>
        <dbReference type="EMBL" id="MBL0741623.1"/>
    </source>
</evidence>
<evidence type="ECO:0000256" key="1">
    <source>
        <dbReference type="ARBA" id="ARBA00004651"/>
    </source>
</evidence>
<comment type="subcellular location">
    <subcellularLocation>
        <location evidence="1">Cell membrane</location>
        <topology evidence="1">Multi-pass membrane protein</topology>
    </subcellularLocation>
</comment>
<gene>
    <name evidence="7" type="ORF">JI741_10360</name>
</gene>
<dbReference type="InterPro" id="IPR017039">
    <property type="entry name" value="Virul_fac_BrkB"/>
</dbReference>
<sequence length="326" mass="37619">MRYKYKRFLLHWSPGSLLIAWLKRVRFKKHENVSLYKILKIFFHNLMDDEILDRANGVAYNFILAIFPAIIFLFTLIPYITDYFPEINTTSIMNFVGEQMPPSMYEVISSTVLDIVSNQRGGLLSLGFVFSLYLSTNGMMALMRAFNACYRTNENRGGLKTRLIATGLTINMAIVLFLAIILLIVGQFMLNYVMAHLPEFDWLTSFTVTLLHISRFLAIFISFFLAISFIYYFGPAIHYNWRFFSIGSLLATLFSLGVSYGFSYYVTNFSTYNKVYGSIGVLIALMVWIQLITVVLLVGYEVNTSIHDAIRKEALWNARKHRLKKT</sequence>
<name>A0ABS1KQP0_9BACT</name>
<accession>A0ABS1KQP0</accession>
<evidence type="ECO:0000256" key="6">
    <source>
        <dbReference type="SAM" id="Phobius"/>
    </source>
</evidence>
<feature type="transmembrane region" description="Helical" evidence="6">
    <location>
        <begin position="279"/>
        <end position="302"/>
    </location>
</feature>
<dbReference type="PANTHER" id="PTHR30213">
    <property type="entry name" value="INNER MEMBRANE PROTEIN YHJD"/>
    <property type="match status" value="1"/>
</dbReference>
<evidence type="ECO:0000256" key="5">
    <source>
        <dbReference type="ARBA" id="ARBA00023136"/>
    </source>
</evidence>
<feature type="transmembrane region" description="Helical" evidence="6">
    <location>
        <begin position="246"/>
        <end position="267"/>
    </location>
</feature>